<sequence length="93" mass="10467">MSEIPDFHGPHVDPPRPDHVKLTWYALTRRAPRVRVVSHTCECRETTYELCAAAGLGFVRRTDRTVGTVRETAWTSPAAAGCLFEQIMQGEVR</sequence>
<dbReference type="EMBL" id="BAAAQX010000001">
    <property type="protein sequence ID" value="GAA2204923.1"/>
    <property type="molecule type" value="Genomic_DNA"/>
</dbReference>
<evidence type="ECO:0000313" key="1">
    <source>
        <dbReference type="EMBL" id="GAA2204923.1"/>
    </source>
</evidence>
<keyword evidence="2" id="KW-1185">Reference proteome</keyword>
<accession>A0ABN3C6N5</accession>
<evidence type="ECO:0000313" key="2">
    <source>
        <dbReference type="Proteomes" id="UP001499843"/>
    </source>
</evidence>
<gene>
    <name evidence="1" type="ORF">GCM10009850_006140</name>
</gene>
<proteinExistence type="predicted"/>
<name>A0ABN3C6N5_9ACTN</name>
<organism evidence="1 2">
    <name type="scientific">Nonomuraea monospora</name>
    <dbReference type="NCBI Taxonomy" id="568818"/>
    <lineage>
        <taxon>Bacteria</taxon>
        <taxon>Bacillati</taxon>
        <taxon>Actinomycetota</taxon>
        <taxon>Actinomycetes</taxon>
        <taxon>Streptosporangiales</taxon>
        <taxon>Streptosporangiaceae</taxon>
        <taxon>Nonomuraea</taxon>
    </lineage>
</organism>
<protein>
    <submittedName>
        <fullName evidence="1">Uncharacterized protein</fullName>
    </submittedName>
</protein>
<dbReference type="Proteomes" id="UP001499843">
    <property type="component" value="Unassembled WGS sequence"/>
</dbReference>
<comment type="caution">
    <text evidence="1">The sequence shown here is derived from an EMBL/GenBank/DDBJ whole genome shotgun (WGS) entry which is preliminary data.</text>
</comment>
<reference evidence="1 2" key="1">
    <citation type="journal article" date="2019" name="Int. J. Syst. Evol. Microbiol.">
        <title>The Global Catalogue of Microorganisms (GCM) 10K type strain sequencing project: providing services to taxonomists for standard genome sequencing and annotation.</title>
        <authorList>
            <consortium name="The Broad Institute Genomics Platform"/>
            <consortium name="The Broad Institute Genome Sequencing Center for Infectious Disease"/>
            <person name="Wu L."/>
            <person name="Ma J."/>
        </authorList>
    </citation>
    <scope>NUCLEOTIDE SEQUENCE [LARGE SCALE GENOMIC DNA]</scope>
    <source>
        <strain evidence="1 2">JCM 16114</strain>
    </source>
</reference>